<keyword evidence="3" id="KW-0520">NAD</keyword>
<feature type="binding site" evidence="3">
    <location>
        <position position="237"/>
    </location>
    <ligand>
        <name>substrate</name>
    </ligand>
</feature>
<organism evidence="6 7">
    <name type="scientific">Aliarcobacter thereius LMG 24486</name>
    <dbReference type="NCBI Taxonomy" id="1032240"/>
    <lineage>
        <taxon>Bacteria</taxon>
        <taxon>Pseudomonadati</taxon>
        <taxon>Campylobacterota</taxon>
        <taxon>Epsilonproteobacteria</taxon>
        <taxon>Campylobacterales</taxon>
        <taxon>Arcobacteraceae</taxon>
        <taxon>Aliarcobacter</taxon>
    </lineage>
</organism>
<reference evidence="6 7" key="1">
    <citation type="submission" date="2015-10" db="EMBL/GenBank/DDBJ databases">
        <authorList>
            <person name="Rovetto F.F."/>
            <person name="Cocolin L.L."/>
            <person name="Illeghems K.K."/>
            <person name="Van Nieuwerbuegh F.F."/>
            <person name="Houf K.K."/>
        </authorList>
    </citation>
    <scope>NUCLEOTIDE SEQUENCE [LARGE SCALE GENOMIC DNA]</scope>
    <source>
        <strain evidence="6 7">LMG 24486</strain>
    </source>
</reference>
<keyword evidence="2 3" id="KW-0560">Oxidoreductase</keyword>
<comment type="caution">
    <text evidence="3">Lacks conserved residue(s) required for the propagation of feature annotation.</text>
</comment>
<feature type="binding site" evidence="3">
    <location>
        <position position="262"/>
    </location>
    <ligand>
        <name>Zn(2+)</name>
        <dbReference type="ChEBI" id="CHEBI:29105"/>
    </ligand>
</feature>
<evidence type="ECO:0000313" key="7">
    <source>
        <dbReference type="Proteomes" id="UP000092987"/>
    </source>
</evidence>
<dbReference type="SUPFAM" id="SSF53720">
    <property type="entry name" value="ALDH-like"/>
    <property type="match status" value="1"/>
</dbReference>
<keyword evidence="3" id="KW-0479">Metal-binding</keyword>
<feature type="binding site" evidence="3">
    <location>
        <position position="361"/>
    </location>
    <ligand>
        <name>Zn(2+)</name>
        <dbReference type="ChEBI" id="CHEBI:29105"/>
    </ligand>
</feature>
<dbReference type="EC" id="1.1.1.23" evidence="3"/>
<dbReference type="InterPro" id="IPR022695">
    <property type="entry name" value="Histidinol_DH_monofunct"/>
</dbReference>
<dbReference type="Pfam" id="PF00815">
    <property type="entry name" value="Histidinol_dh"/>
    <property type="match status" value="1"/>
</dbReference>
<feature type="binding site" evidence="3">
    <location>
        <position position="420"/>
    </location>
    <ligand>
        <name>substrate</name>
    </ligand>
</feature>
<dbReference type="PANTHER" id="PTHR21256">
    <property type="entry name" value="HISTIDINOL DEHYDROGENASE HDH"/>
    <property type="match status" value="1"/>
</dbReference>
<feature type="binding site" evidence="3">
    <location>
        <position position="259"/>
    </location>
    <ligand>
        <name>Zn(2+)</name>
        <dbReference type="ChEBI" id="CHEBI:29105"/>
    </ligand>
</feature>
<accession>A0A1C7WPV8</accession>
<feature type="binding site" evidence="3">
    <location>
        <position position="420"/>
    </location>
    <ligand>
        <name>Zn(2+)</name>
        <dbReference type="ChEBI" id="CHEBI:29105"/>
    </ligand>
</feature>
<dbReference type="InterPro" id="IPR016161">
    <property type="entry name" value="Ald_DH/histidinol_DH"/>
</dbReference>
<keyword evidence="3" id="KW-0368">Histidine biosynthesis</keyword>
<comment type="similarity">
    <text evidence="1 3 4 5">Belongs to the histidinol dehydrogenase family.</text>
</comment>
<comment type="caution">
    <text evidence="6">The sequence shown here is derived from an EMBL/GenBank/DDBJ whole genome shotgun (WGS) entry which is preliminary data.</text>
</comment>
<dbReference type="GO" id="GO:0004399">
    <property type="term" value="F:histidinol dehydrogenase activity"/>
    <property type="evidence" value="ECO:0007669"/>
    <property type="project" value="UniProtKB-EC"/>
</dbReference>
<dbReference type="HAMAP" id="MF_01024">
    <property type="entry name" value="HisD"/>
    <property type="match status" value="1"/>
</dbReference>
<protein>
    <recommendedName>
        <fullName evidence="3">Histidinol dehydrogenase</fullName>
        <shortName evidence="3">HDH</shortName>
        <ecNumber evidence="3">1.1.1.23</ecNumber>
    </recommendedName>
</protein>
<proteinExistence type="inferred from homology"/>
<dbReference type="Proteomes" id="UP000092987">
    <property type="component" value="Unassembled WGS sequence"/>
</dbReference>
<keyword evidence="7" id="KW-1185">Reference proteome</keyword>
<comment type="pathway">
    <text evidence="3">Amino-acid biosynthesis; L-histidine biosynthesis; L-histidine from 5-phospho-alpha-D-ribose 1-diphosphate: step 9/9.</text>
</comment>
<keyword evidence="3" id="KW-0862">Zinc</keyword>
<name>A0A1C7WPV8_9BACT</name>
<evidence type="ECO:0000256" key="5">
    <source>
        <dbReference type="RuleBase" id="RU004175"/>
    </source>
</evidence>
<keyword evidence="3" id="KW-0028">Amino-acid biosynthesis</keyword>
<evidence type="ECO:0000313" key="6">
    <source>
        <dbReference type="EMBL" id="OCL95354.1"/>
    </source>
</evidence>
<feature type="active site" description="Proton acceptor" evidence="3">
    <location>
        <position position="327"/>
    </location>
</feature>
<dbReference type="RefSeq" id="WP_066390125.1">
    <property type="nucleotide sequence ID" value="NZ_CP035926.1"/>
</dbReference>
<evidence type="ECO:0000256" key="1">
    <source>
        <dbReference type="ARBA" id="ARBA00010178"/>
    </source>
</evidence>
<feature type="binding site" evidence="3">
    <location>
        <position position="259"/>
    </location>
    <ligand>
        <name>substrate</name>
    </ligand>
</feature>
<feature type="binding site" evidence="3">
    <location>
        <position position="328"/>
    </location>
    <ligand>
        <name>substrate</name>
    </ligand>
</feature>
<dbReference type="Gene3D" id="1.20.5.1300">
    <property type="match status" value="1"/>
</dbReference>
<dbReference type="EMBL" id="LLKQ01000001">
    <property type="protein sequence ID" value="OCL95354.1"/>
    <property type="molecule type" value="Genomic_DNA"/>
</dbReference>
<evidence type="ECO:0000256" key="3">
    <source>
        <dbReference type="HAMAP-Rule" id="MF_01024"/>
    </source>
</evidence>
<feature type="active site" description="Proton acceptor" evidence="3">
    <location>
        <position position="328"/>
    </location>
</feature>
<dbReference type="Gene3D" id="3.40.50.1980">
    <property type="entry name" value="Nitrogenase molybdenum iron protein domain"/>
    <property type="match status" value="2"/>
</dbReference>
<dbReference type="NCBIfam" id="TIGR00069">
    <property type="entry name" value="hisD"/>
    <property type="match status" value="1"/>
</dbReference>
<dbReference type="InterPro" id="IPR012131">
    <property type="entry name" value="Hstdl_DH"/>
</dbReference>
<sequence>MKIINTKDKNFKEEFGNILARAKSDIKDVSKIVTNMIDEIIADGDEALKRHIEKFDKWAFKDANELLISTNDMEKAYKNIDDELRKSLHTAYDRIKAYHEKQVPKSWIDFEDNGTILGQKVTPVDRAGLYIPGGKAAYPSSLLMNAIPALVANVKEIVVCTPAPNDEVNELLLAACHLCGVSKVYKVGGASAVAAMAYGTKTIPKVDVITGPGNIFVATAKKLVFGEVNIDMIAGPSEIGILADKNAKANYIAIDLLSQAEHDEMASSILITTCEELAKKTDIEVETYLSKLERETIARKSIDERGAIIIAKDMDEAIELMNDIAPEHLEVMTENPFELLPYIKHAGAIFLGENTPEPIGDYIAGPNHTLPTGGTAKFYSPLNVENFLKKSSIISFSKKAIQTLGEPCALLADTEGLTAHAKSVRVRLENR</sequence>
<comment type="function">
    <text evidence="3">Catalyzes the sequential NAD-dependent oxidations of L-histidinol to L-histidinaldehyde and then to L-histidine.</text>
</comment>
<feature type="binding site" evidence="3">
    <location>
        <position position="415"/>
    </location>
    <ligand>
        <name>substrate</name>
    </ligand>
</feature>
<evidence type="ECO:0000256" key="2">
    <source>
        <dbReference type="ARBA" id="ARBA00023002"/>
    </source>
</evidence>
<dbReference type="PRINTS" id="PR00083">
    <property type="entry name" value="HOLDHDRGNASE"/>
</dbReference>
<feature type="binding site" evidence="3">
    <location>
        <position position="262"/>
    </location>
    <ligand>
        <name>substrate</name>
    </ligand>
</feature>
<evidence type="ECO:0000256" key="4">
    <source>
        <dbReference type="PIRNR" id="PIRNR000099"/>
    </source>
</evidence>
<feature type="binding site" evidence="3">
    <location>
        <position position="361"/>
    </location>
    <ligand>
        <name>substrate</name>
    </ligand>
</feature>
<dbReference type="PANTHER" id="PTHR21256:SF2">
    <property type="entry name" value="HISTIDINE BIOSYNTHESIS TRIFUNCTIONAL PROTEIN"/>
    <property type="match status" value="1"/>
</dbReference>
<comment type="cofactor">
    <cofactor evidence="3">
        <name>Zn(2+)</name>
        <dbReference type="ChEBI" id="CHEBI:29105"/>
    </cofactor>
    <text evidence="3">Binds 1 zinc ion per subunit.</text>
</comment>
<comment type="catalytic activity">
    <reaction evidence="3">
        <text>L-histidinol + 2 NAD(+) + H2O = L-histidine + 2 NADH + 3 H(+)</text>
        <dbReference type="Rhea" id="RHEA:20641"/>
        <dbReference type="ChEBI" id="CHEBI:15377"/>
        <dbReference type="ChEBI" id="CHEBI:15378"/>
        <dbReference type="ChEBI" id="CHEBI:57540"/>
        <dbReference type="ChEBI" id="CHEBI:57595"/>
        <dbReference type="ChEBI" id="CHEBI:57699"/>
        <dbReference type="ChEBI" id="CHEBI:57945"/>
        <dbReference type="EC" id="1.1.1.23"/>
    </reaction>
</comment>
<dbReference type="CDD" id="cd06572">
    <property type="entry name" value="Histidinol_dh"/>
    <property type="match status" value="1"/>
</dbReference>
<gene>
    <name evidence="3 6" type="primary">hisD</name>
    <name evidence="6" type="ORF">AA347_00808</name>
</gene>
<dbReference type="PIRSF" id="PIRSF000099">
    <property type="entry name" value="Histidinol_dh"/>
    <property type="match status" value="1"/>
</dbReference>